<keyword evidence="7 15" id="KW-0812">Transmembrane</keyword>
<feature type="domain" description="Histidine kinase" evidence="16">
    <location>
        <begin position="466"/>
        <end position="569"/>
    </location>
</feature>
<evidence type="ECO:0000256" key="1">
    <source>
        <dbReference type="ARBA" id="ARBA00000085"/>
    </source>
</evidence>
<keyword evidence="4" id="KW-1003">Cell membrane</keyword>
<keyword evidence="8" id="KW-0547">Nucleotide-binding</keyword>
<dbReference type="EMBL" id="CP039126">
    <property type="protein sequence ID" value="QMW80083.1"/>
    <property type="molecule type" value="Genomic_DNA"/>
</dbReference>
<evidence type="ECO:0000256" key="5">
    <source>
        <dbReference type="ARBA" id="ARBA00022553"/>
    </source>
</evidence>
<comment type="subcellular location">
    <subcellularLocation>
        <location evidence="2">Cell membrane</location>
        <topology evidence="2">Multi-pass membrane protein</topology>
    </subcellularLocation>
</comment>
<keyword evidence="11 15" id="KW-1133">Transmembrane helix</keyword>
<feature type="coiled-coil region" evidence="14">
    <location>
        <begin position="337"/>
        <end position="376"/>
    </location>
</feature>
<dbReference type="Pfam" id="PF06580">
    <property type="entry name" value="His_kinase"/>
    <property type="match status" value="1"/>
</dbReference>
<dbReference type="PANTHER" id="PTHR34220:SF11">
    <property type="entry name" value="SENSOR PROTEIN KINASE HPTS"/>
    <property type="match status" value="1"/>
</dbReference>
<dbReference type="InterPro" id="IPR003594">
    <property type="entry name" value="HATPase_dom"/>
</dbReference>
<dbReference type="PROSITE" id="PS50885">
    <property type="entry name" value="HAMP"/>
    <property type="match status" value="1"/>
</dbReference>
<dbReference type="Pfam" id="PF02518">
    <property type="entry name" value="HATPase_c"/>
    <property type="match status" value="1"/>
</dbReference>
<evidence type="ECO:0000256" key="3">
    <source>
        <dbReference type="ARBA" id="ARBA00012438"/>
    </source>
</evidence>
<dbReference type="SUPFAM" id="SSF55874">
    <property type="entry name" value="ATPase domain of HSP90 chaperone/DNA topoisomerase II/histidine kinase"/>
    <property type="match status" value="1"/>
</dbReference>
<dbReference type="SMART" id="SM00387">
    <property type="entry name" value="HATPase_c"/>
    <property type="match status" value="1"/>
</dbReference>
<keyword evidence="10" id="KW-0067">ATP-binding</keyword>
<dbReference type="InterPro" id="IPR010559">
    <property type="entry name" value="Sig_transdc_His_kin_internal"/>
</dbReference>
<dbReference type="Proteomes" id="UP000515789">
    <property type="component" value="Chromosome"/>
</dbReference>
<dbReference type="PRINTS" id="PR00344">
    <property type="entry name" value="BCTRLSENSOR"/>
</dbReference>
<evidence type="ECO:0000259" key="16">
    <source>
        <dbReference type="PROSITE" id="PS50109"/>
    </source>
</evidence>
<dbReference type="GO" id="GO:0000155">
    <property type="term" value="F:phosphorelay sensor kinase activity"/>
    <property type="evidence" value="ECO:0007669"/>
    <property type="project" value="InterPro"/>
</dbReference>
<keyword evidence="9 18" id="KW-0418">Kinase</keyword>
<protein>
    <recommendedName>
        <fullName evidence="3">histidine kinase</fullName>
        <ecNumber evidence="3">2.7.13.3</ecNumber>
    </recommendedName>
</protein>
<organism evidence="18 19">
    <name type="scientific">Blautia producta</name>
    <dbReference type="NCBI Taxonomy" id="33035"/>
    <lineage>
        <taxon>Bacteria</taxon>
        <taxon>Bacillati</taxon>
        <taxon>Bacillota</taxon>
        <taxon>Clostridia</taxon>
        <taxon>Lachnospirales</taxon>
        <taxon>Lachnospiraceae</taxon>
        <taxon>Blautia</taxon>
    </lineage>
</organism>
<feature type="transmembrane region" description="Helical" evidence="15">
    <location>
        <begin position="284"/>
        <end position="303"/>
    </location>
</feature>
<evidence type="ECO:0000256" key="12">
    <source>
        <dbReference type="ARBA" id="ARBA00023012"/>
    </source>
</evidence>
<evidence type="ECO:0000256" key="13">
    <source>
        <dbReference type="ARBA" id="ARBA00023136"/>
    </source>
</evidence>
<evidence type="ECO:0000256" key="6">
    <source>
        <dbReference type="ARBA" id="ARBA00022679"/>
    </source>
</evidence>
<sequence length="571" mass="64865">MTEMKEKIYASSMVTKILTVVVLGILGAVLMVTSVIVSLSKRAFVDTYGASQEQVFFRIEDELNSYHEDLMKLYSGLNSSWNLKLYLQQEYPNPQVAFKNAYNADYDMKKAIPSSMDDINVMAVSKKGGSYLDREEMITTPVQEIIESPEARYAMQNPETVQYVFKENGYTSTTRNSPVVMAVKALRSPGSQIPYGVAYVTMKEKDFMGFYDYFASEYTKFYLVDDQQFVVSSSDKEALGKKMTGKITNINTLLTKELPYYKCTAYGIIDNEEAMKQLYDIPTILIICGIIMVVSCVIVFYFVHQTAKPLSEFVGMMSNARKTKYDEHINLTGSKEIEELSSAYNAMLDEMNGYIKELLQIQKEKRKAEISALQMQINPHYIYNTLASIKWLIFQGNVEKSTKTLDAFIALLRNSISNMDEYIIIEKEIENLKNYVLINNTRYGDKVKVEYFVTYGCEGYKIPKMILQPFVENAFFHAFPGAAKGNIKVLVRTLAGNLQIQIMDDGVGMTEERLRELISCSGKTEHYSGIGINNVDNRLKLMYGNNYGIQITSQENEGTTVTILLPAHKNK</sequence>
<dbReference type="GO" id="GO:0005886">
    <property type="term" value="C:plasma membrane"/>
    <property type="evidence" value="ECO:0007669"/>
    <property type="project" value="UniProtKB-SubCell"/>
</dbReference>
<evidence type="ECO:0000256" key="15">
    <source>
        <dbReference type="SAM" id="Phobius"/>
    </source>
</evidence>
<dbReference type="InterPro" id="IPR004358">
    <property type="entry name" value="Sig_transdc_His_kin-like_C"/>
</dbReference>
<dbReference type="InterPro" id="IPR003660">
    <property type="entry name" value="HAMP_dom"/>
</dbReference>
<proteinExistence type="predicted"/>
<keyword evidence="6" id="KW-0808">Transferase</keyword>
<keyword evidence="12" id="KW-0902">Two-component regulatory system</keyword>
<evidence type="ECO:0000256" key="7">
    <source>
        <dbReference type="ARBA" id="ARBA00022692"/>
    </source>
</evidence>
<dbReference type="InterPro" id="IPR005467">
    <property type="entry name" value="His_kinase_dom"/>
</dbReference>
<evidence type="ECO:0000256" key="14">
    <source>
        <dbReference type="SAM" id="Coils"/>
    </source>
</evidence>
<dbReference type="PROSITE" id="PS50109">
    <property type="entry name" value="HIS_KIN"/>
    <property type="match status" value="1"/>
</dbReference>
<dbReference type="InterPro" id="IPR050640">
    <property type="entry name" value="Bact_2-comp_sensor_kinase"/>
</dbReference>
<evidence type="ECO:0000256" key="4">
    <source>
        <dbReference type="ARBA" id="ARBA00022475"/>
    </source>
</evidence>
<reference evidence="18 19" key="1">
    <citation type="submission" date="2019-04" db="EMBL/GenBank/DDBJ databases">
        <authorList>
            <person name="Schori C."/>
            <person name="Ahrens C."/>
        </authorList>
    </citation>
    <scope>NUCLEOTIDE SEQUENCE [LARGE SCALE GENOMIC DNA]</scope>
    <source>
        <strain evidence="18 19">DSM 2950</strain>
    </source>
</reference>
<keyword evidence="5" id="KW-0597">Phosphoprotein</keyword>
<evidence type="ECO:0000256" key="10">
    <source>
        <dbReference type="ARBA" id="ARBA00022840"/>
    </source>
</evidence>
<keyword evidence="14" id="KW-0175">Coiled coil</keyword>
<name>A0A7G5MZP0_9FIRM</name>
<dbReference type="Gene3D" id="3.30.565.10">
    <property type="entry name" value="Histidine kinase-like ATPase, C-terminal domain"/>
    <property type="match status" value="1"/>
</dbReference>
<accession>A0A7G5MZP0</accession>
<evidence type="ECO:0000256" key="2">
    <source>
        <dbReference type="ARBA" id="ARBA00004651"/>
    </source>
</evidence>
<evidence type="ECO:0000256" key="9">
    <source>
        <dbReference type="ARBA" id="ARBA00022777"/>
    </source>
</evidence>
<dbReference type="AlphaFoldDB" id="A0A7G5MZP0"/>
<evidence type="ECO:0000256" key="8">
    <source>
        <dbReference type="ARBA" id="ARBA00022741"/>
    </source>
</evidence>
<evidence type="ECO:0000313" key="19">
    <source>
        <dbReference type="Proteomes" id="UP000515789"/>
    </source>
</evidence>
<evidence type="ECO:0000313" key="18">
    <source>
        <dbReference type="EMBL" id="QMW80083.1"/>
    </source>
</evidence>
<dbReference type="EC" id="2.7.13.3" evidence="3"/>
<feature type="domain" description="HAMP" evidence="17">
    <location>
        <begin position="304"/>
        <end position="356"/>
    </location>
</feature>
<evidence type="ECO:0000259" key="17">
    <source>
        <dbReference type="PROSITE" id="PS50885"/>
    </source>
</evidence>
<dbReference type="Gene3D" id="6.10.340.10">
    <property type="match status" value="1"/>
</dbReference>
<gene>
    <name evidence="18" type="ORF">E5259_22225</name>
</gene>
<dbReference type="GO" id="GO:0005524">
    <property type="term" value="F:ATP binding"/>
    <property type="evidence" value="ECO:0007669"/>
    <property type="project" value="UniProtKB-KW"/>
</dbReference>
<comment type="catalytic activity">
    <reaction evidence="1">
        <text>ATP + protein L-histidine = ADP + protein N-phospho-L-histidine.</text>
        <dbReference type="EC" id="2.7.13.3"/>
    </reaction>
</comment>
<dbReference type="PANTHER" id="PTHR34220">
    <property type="entry name" value="SENSOR HISTIDINE KINASE YPDA"/>
    <property type="match status" value="1"/>
</dbReference>
<feature type="transmembrane region" description="Helical" evidence="15">
    <location>
        <begin position="17"/>
        <end position="39"/>
    </location>
</feature>
<evidence type="ECO:0000256" key="11">
    <source>
        <dbReference type="ARBA" id="ARBA00022989"/>
    </source>
</evidence>
<dbReference type="InterPro" id="IPR036890">
    <property type="entry name" value="HATPase_C_sf"/>
</dbReference>
<keyword evidence="13 15" id="KW-0472">Membrane</keyword>